<reference evidence="1" key="1">
    <citation type="journal article" date="2014" name="Front. Microbiol.">
        <title>High frequency of phylogenetically diverse reductive dehalogenase-homologous genes in deep subseafloor sedimentary metagenomes.</title>
        <authorList>
            <person name="Kawai M."/>
            <person name="Futagami T."/>
            <person name="Toyoda A."/>
            <person name="Takaki Y."/>
            <person name="Nishi S."/>
            <person name="Hori S."/>
            <person name="Arai W."/>
            <person name="Tsubouchi T."/>
            <person name="Morono Y."/>
            <person name="Uchiyama I."/>
            <person name="Ito T."/>
            <person name="Fujiyama A."/>
            <person name="Inagaki F."/>
            <person name="Takami H."/>
        </authorList>
    </citation>
    <scope>NUCLEOTIDE SEQUENCE</scope>
    <source>
        <strain evidence="1">Expedition CK06-06</strain>
    </source>
</reference>
<dbReference type="EMBL" id="BARS01019368">
    <property type="protein sequence ID" value="GAF90109.1"/>
    <property type="molecule type" value="Genomic_DNA"/>
</dbReference>
<sequence>MKGKITIGKVTCCETPEEDYISIRVEDEISSIEFVEVKMSLLDFAKVITGQGYVPMEF</sequence>
<organism evidence="1">
    <name type="scientific">marine sediment metagenome</name>
    <dbReference type="NCBI Taxonomy" id="412755"/>
    <lineage>
        <taxon>unclassified sequences</taxon>
        <taxon>metagenomes</taxon>
        <taxon>ecological metagenomes</taxon>
    </lineage>
</organism>
<accession>X0TA76</accession>
<dbReference type="AlphaFoldDB" id="X0TA76"/>
<comment type="caution">
    <text evidence="1">The sequence shown here is derived from an EMBL/GenBank/DDBJ whole genome shotgun (WGS) entry which is preliminary data.</text>
</comment>
<feature type="non-terminal residue" evidence="1">
    <location>
        <position position="58"/>
    </location>
</feature>
<protein>
    <submittedName>
        <fullName evidence="1">Uncharacterized protein</fullName>
    </submittedName>
</protein>
<evidence type="ECO:0000313" key="1">
    <source>
        <dbReference type="EMBL" id="GAF90109.1"/>
    </source>
</evidence>
<proteinExistence type="predicted"/>
<gene>
    <name evidence="1" type="ORF">S01H1_31396</name>
</gene>
<name>X0TA76_9ZZZZ</name>